<keyword evidence="1" id="KW-0472">Membrane</keyword>
<feature type="transmembrane region" description="Helical" evidence="1">
    <location>
        <begin position="88"/>
        <end position="108"/>
    </location>
</feature>
<dbReference type="EMBL" id="AQRC01000009">
    <property type="protein sequence ID" value="KFE34536.1"/>
    <property type="molecule type" value="Genomic_DNA"/>
</dbReference>
<keyword evidence="1" id="KW-0812">Transmembrane</keyword>
<keyword evidence="1" id="KW-1133">Transmembrane helix</keyword>
<comment type="caution">
    <text evidence="2">The sequence shown here is derived from an EMBL/GenBank/DDBJ whole genome shotgun (WGS) entry which is preliminary data.</text>
</comment>
<reference evidence="2 3" key="2">
    <citation type="journal article" date="2015" name="Antonie Van Leeuwenhoek">
        <title>Thioclava indica sp. nov., isolated from surface seawater of the Indian Ocean.</title>
        <authorList>
            <person name="Liu Y."/>
            <person name="Lai Q."/>
            <person name="Du J."/>
            <person name="Xu H."/>
            <person name="Jiang L."/>
            <person name="Shao Z."/>
        </authorList>
    </citation>
    <scope>NUCLEOTIDE SEQUENCE [LARGE SCALE GENOMIC DNA]</scope>
    <source>
        <strain evidence="2 3">13D2W-2</strain>
    </source>
</reference>
<dbReference type="OrthoDB" id="7869508at2"/>
<reference evidence="3" key="1">
    <citation type="submission" date="2013-04" db="EMBL/GenBank/DDBJ databases">
        <title>Thioclava sp. 13D2W-2 Genome Sequencing.</title>
        <authorList>
            <person name="Lai Q."/>
            <person name="Li G."/>
            <person name="Shao Z."/>
        </authorList>
    </citation>
    <scope>NUCLEOTIDE SEQUENCE [LARGE SCALE GENOMIC DNA]</scope>
    <source>
        <strain evidence="3">13D2W-2</strain>
    </source>
</reference>
<organism evidence="2 3">
    <name type="scientific">Thioclava atlantica</name>
    <dbReference type="NCBI Taxonomy" id="1317124"/>
    <lineage>
        <taxon>Bacteria</taxon>
        <taxon>Pseudomonadati</taxon>
        <taxon>Pseudomonadota</taxon>
        <taxon>Alphaproteobacteria</taxon>
        <taxon>Rhodobacterales</taxon>
        <taxon>Paracoccaceae</taxon>
        <taxon>Thioclava</taxon>
    </lineage>
</organism>
<dbReference type="NCBIfam" id="NF033773">
    <property type="entry name" value="tellur_TrgA"/>
    <property type="match status" value="1"/>
</dbReference>
<gene>
    <name evidence="2" type="ORF">DW2_11815</name>
</gene>
<dbReference type="STRING" id="1317124.DW2_11815"/>
<dbReference type="eggNOG" id="ENOG5031028">
    <property type="taxonomic scope" value="Bacteria"/>
</dbReference>
<dbReference type="RefSeq" id="WP_038146813.1">
    <property type="nucleotide sequence ID" value="NZ_AQRC01000009.1"/>
</dbReference>
<evidence type="ECO:0000313" key="2">
    <source>
        <dbReference type="EMBL" id="KFE34536.1"/>
    </source>
</evidence>
<name>A0A085TUY9_9RHOB</name>
<feature type="transmembrane region" description="Helical" evidence="1">
    <location>
        <begin position="128"/>
        <end position="153"/>
    </location>
</feature>
<protein>
    <recommendedName>
        <fullName evidence="4">Tellurite resistance protein</fullName>
    </recommendedName>
</protein>
<dbReference type="PATRIC" id="fig|1317124.6.peg.2390"/>
<keyword evidence="3" id="KW-1185">Reference proteome</keyword>
<evidence type="ECO:0000256" key="1">
    <source>
        <dbReference type="SAM" id="Phobius"/>
    </source>
</evidence>
<dbReference type="InterPro" id="IPR047784">
    <property type="entry name" value="TrgA"/>
</dbReference>
<accession>A0A085TUY9</accession>
<evidence type="ECO:0000313" key="3">
    <source>
        <dbReference type="Proteomes" id="UP000028607"/>
    </source>
</evidence>
<sequence>MTMPRIMVRNSQAQIPTMAKLFAGLVLAATGVLCARGIVPQLPPGVQAANQLPLIMGSFGLLLGWRVVGLRPGRGWRDAVNDGLRGAVYLLIATFVFLGAVQMLRLALRMRYHDVMEAVTDVIGQGTTLAVASLGLQPVLTLGVGAALAGLAAEWAHRRFGR</sequence>
<dbReference type="Proteomes" id="UP000028607">
    <property type="component" value="Unassembled WGS sequence"/>
</dbReference>
<dbReference type="AlphaFoldDB" id="A0A085TUY9"/>
<evidence type="ECO:0008006" key="4">
    <source>
        <dbReference type="Google" id="ProtNLM"/>
    </source>
</evidence>
<proteinExistence type="predicted"/>